<feature type="transmembrane region" description="Helical" evidence="7">
    <location>
        <begin position="379"/>
        <end position="397"/>
    </location>
</feature>
<feature type="transmembrane region" description="Helical" evidence="7">
    <location>
        <begin position="189"/>
        <end position="208"/>
    </location>
</feature>
<feature type="transmembrane region" description="Helical" evidence="7">
    <location>
        <begin position="220"/>
        <end position="243"/>
    </location>
</feature>
<comment type="similarity">
    <text evidence="2">Belongs to the major facilitator superfamily. Sugar transporter (TC 2.A.1.1) family.</text>
</comment>
<dbReference type="AlphaFoldDB" id="A0AAV9JR83"/>
<evidence type="ECO:0000256" key="1">
    <source>
        <dbReference type="ARBA" id="ARBA00004141"/>
    </source>
</evidence>
<dbReference type="GO" id="GO:0016020">
    <property type="term" value="C:membrane"/>
    <property type="evidence" value="ECO:0007669"/>
    <property type="project" value="UniProtKB-SubCell"/>
</dbReference>
<dbReference type="Proteomes" id="UP001324427">
    <property type="component" value="Unassembled WGS sequence"/>
</dbReference>
<dbReference type="InterPro" id="IPR005829">
    <property type="entry name" value="Sugar_transporter_CS"/>
</dbReference>
<dbReference type="InterPro" id="IPR020846">
    <property type="entry name" value="MFS_dom"/>
</dbReference>
<evidence type="ECO:0000256" key="5">
    <source>
        <dbReference type="ARBA" id="ARBA00022989"/>
    </source>
</evidence>
<comment type="subcellular location">
    <subcellularLocation>
        <location evidence="1">Membrane</location>
        <topology evidence="1">Multi-pass membrane protein</topology>
    </subcellularLocation>
</comment>
<evidence type="ECO:0000256" key="3">
    <source>
        <dbReference type="ARBA" id="ARBA00022448"/>
    </source>
</evidence>
<keyword evidence="3" id="KW-0813">Transport</keyword>
<dbReference type="GO" id="GO:0005351">
    <property type="term" value="F:carbohydrate:proton symporter activity"/>
    <property type="evidence" value="ECO:0007669"/>
    <property type="project" value="TreeGrafter"/>
</dbReference>
<evidence type="ECO:0000259" key="8">
    <source>
        <dbReference type="PROSITE" id="PS50850"/>
    </source>
</evidence>
<keyword evidence="5 7" id="KW-1133">Transmembrane helix</keyword>
<dbReference type="PANTHER" id="PTHR48022">
    <property type="entry name" value="PLASTIDIC GLUCOSE TRANSPORTER 4"/>
    <property type="match status" value="1"/>
</dbReference>
<dbReference type="PRINTS" id="PR00171">
    <property type="entry name" value="SUGRTRNSPORT"/>
</dbReference>
<dbReference type="InterPro" id="IPR005828">
    <property type="entry name" value="MFS_sugar_transport-like"/>
</dbReference>
<protein>
    <recommendedName>
        <fullName evidence="8">Major facilitator superfamily (MFS) profile domain-containing protein</fullName>
    </recommendedName>
</protein>
<dbReference type="EMBL" id="JAVFHQ010000011">
    <property type="protein sequence ID" value="KAK4547490.1"/>
    <property type="molecule type" value="Genomic_DNA"/>
</dbReference>
<keyword evidence="10" id="KW-1185">Reference proteome</keyword>
<evidence type="ECO:0000313" key="9">
    <source>
        <dbReference type="EMBL" id="KAK4547490.1"/>
    </source>
</evidence>
<dbReference type="InterPro" id="IPR003663">
    <property type="entry name" value="Sugar/inositol_transpt"/>
</dbReference>
<dbReference type="Gene3D" id="1.20.1250.20">
    <property type="entry name" value="MFS general substrate transporter like domains"/>
    <property type="match status" value="1"/>
</dbReference>
<name>A0AAV9JR83_9PEZI</name>
<comment type="caution">
    <text evidence="9">The sequence shown here is derived from an EMBL/GenBank/DDBJ whole genome shotgun (WGS) entry which is preliminary data.</text>
</comment>
<feature type="transmembrane region" description="Helical" evidence="7">
    <location>
        <begin position="417"/>
        <end position="440"/>
    </location>
</feature>
<dbReference type="PANTHER" id="PTHR48022:SF78">
    <property type="entry name" value="MONOSACCHARIDE TRANSPORTER, PUTATIVE (AFU_ORTHOLOGUE AFUA_2G02110)-RELATED"/>
    <property type="match status" value="1"/>
</dbReference>
<feature type="transmembrane region" description="Helical" evidence="7">
    <location>
        <begin position="502"/>
        <end position="523"/>
    </location>
</feature>
<evidence type="ECO:0000256" key="4">
    <source>
        <dbReference type="ARBA" id="ARBA00022692"/>
    </source>
</evidence>
<evidence type="ECO:0000256" key="6">
    <source>
        <dbReference type="ARBA" id="ARBA00023136"/>
    </source>
</evidence>
<dbReference type="InterPro" id="IPR050360">
    <property type="entry name" value="MFS_Sugar_Transporters"/>
</dbReference>
<feature type="transmembrane region" description="Helical" evidence="7">
    <location>
        <begin position="350"/>
        <end position="370"/>
    </location>
</feature>
<organism evidence="9 10">
    <name type="scientific">Oleoguttula mirabilis</name>
    <dbReference type="NCBI Taxonomy" id="1507867"/>
    <lineage>
        <taxon>Eukaryota</taxon>
        <taxon>Fungi</taxon>
        <taxon>Dikarya</taxon>
        <taxon>Ascomycota</taxon>
        <taxon>Pezizomycotina</taxon>
        <taxon>Dothideomycetes</taxon>
        <taxon>Dothideomycetidae</taxon>
        <taxon>Mycosphaerellales</taxon>
        <taxon>Teratosphaeriaceae</taxon>
        <taxon>Oleoguttula</taxon>
    </lineage>
</organism>
<feature type="domain" description="Major facilitator superfamily (MFS) profile" evidence="8">
    <location>
        <begin position="58"/>
        <end position="526"/>
    </location>
</feature>
<evidence type="ECO:0000256" key="7">
    <source>
        <dbReference type="SAM" id="Phobius"/>
    </source>
</evidence>
<evidence type="ECO:0000313" key="10">
    <source>
        <dbReference type="Proteomes" id="UP001324427"/>
    </source>
</evidence>
<evidence type="ECO:0000256" key="2">
    <source>
        <dbReference type="ARBA" id="ARBA00010992"/>
    </source>
</evidence>
<feature type="transmembrane region" description="Helical" evidence="7">
    <location>
        <begin position="54"/>
        <end position="79"/>
    </location>
</feature>
<accession>A0AAV9JR83</accession>
<feature type="transmembrane region" description="Helical" evidence="7">
    <location>
        <begin position="475"/>
        <end position="496"/>
    </location>
</feature>
<keyword evidence="6 7" id="KW-0472">Membrane</keyword>
<gene>
    <name evidence="9" type="ORF">LTR36_001147</name>
</gene>
<dbReference type="PROSITE" id="PS00216">
    <property type="entry name" value="SUGAR_TRANSPORT_1"/>
    <property type="match status" value="1"/>
</dbReference>
<dbReference type="InterPro" id="IPR036259">
    <property type="entry name" value="MFS_trans_sf"/>
</dbReference>
<reference evidence="9 10" key="1">
    <citation type="submission" date="2021-11" db="EMBL/GenBank/DDBJ databases">
        <title>Black yeast isolated from Biological Soil Crust.</title>
        <authorList>
            <person name="Kurbessoian T."/>
        </authorList>
    </citation>
    <scope>NUCLEOTIDE SEQUENCE [LARGE SCALE GENOMIC DNA]</scope>
    <source>
        <strain evidence="9 10">CCFEE 5522</strain>
    </source>
</reference>
<feature type="transmembrane region" description="Helical" evidence="7">
    <location>
        <begin position="156"/>
        <end position="177"/>
    </location>
</feature>
<dbReference type="PROSITE" id="PS50850">
    <property type="entry name" value="MFS"/>
    <property type="match status" value="1"/>
</dbReference>
<sequence>MEELKEQVLHDERTATTANNDLDVSIYQPESRLARYIPGGYSPSRCLPLKGRKMMYAVLALAGTAILFFGYDASVMSQVNTNPDYLRLMGADSGSNRDAAAIGGIVSVWFGGFAIGALMVGSYADKIGRLKTVEIGCLWGLLGAALQASAQNITWMMFARVIGGIGCGHLNTVVPIWTSELADPHLRGAFVAVEFTLALGGSTMVYWMEYACTKLQSEAFAWRFPVAFQMIFLFFVLAAVPFYPESPRHLAKQGKLDEARDILLRCRVDPDPIKIDYEMEGIKEALRLEATSTAHSYYSMLFTNDKFHTRRRVILGAGVQVMQKFSGIDFIATYAPQMFTLSGFSGNEPALLAGGNFISYTASLALAIWLSDRVGRRKLMLSGSFLMGIVLIVGAVLSHEVLKSTDVDPAKSKQFGAGVVTVLYLYTVLYGSTWLTTCWVKHTAQVTTLQYMALTPYQVYPTEVFPLATRAKGTALATVAFSVAGGLINEIVPYLISAIDFYVFVLFALLNFAILVPVYLFYIETANRDLEDMDLLFSSDSPFAWRAERQFAELKAREVGGFATHEKMEDVKADLA</sequence>
<proteinExistence type="inferred from homology"/>
<keyword evidence="4 7" id="KW-0812">Transmembrane</keyword>
<dbReference type="SUPFAM" id="SSF103473">
    <property type="entry name" value="MFS general substrate transporter"/>
    <property type="match status" value="1"/>
</dbReference>
<feature type="transmembrane region" description="Helical" evidence="7">
    <location>
        <begin position="99"/>
        <end position="120"/>
    </location>
</feature>
<dbReference type="Pfam" id="PF00083">
    <property type="entry name" value="Sugar_tr"/>
    <property type="match status" value="2"/>
</dbReference>